<dbReference type="Proteomes" id="UP001296943">
    <property type="component" value="Unassembled WGS sequence"/>
</dbReference>
<organism evidence="1 2">
    <name type="scientific">Aquibacillus albus</name>
    <dbReference type="NCBI Taxonomy" id="1168171"/>
    <lineage>
        <taxon>Bacteria</taxon>
        <taxon>Bacillati</taxon>
        <taxon>Bacillota</taxon>
        <taxon>Bacilli</taxon>
        <taxon>Bacillales</taxon>
        <taxon>Bacillaceae</taxon>
        <taxon>Aquibacillus</taxon>
    </lineage>
</organism>
<sequence length="83" mass="9963">MLKIATFNRELWNLSSFEKVSYDKYNKVFIVHLFDGSQAEFFDVEEKLVFQFVISEQKEAFLNTVLYKNYPYIQHKTRVPKSS</sequence>
<keyword evidence="2" id="KW-1185">Reference proteome</keyword>
<name>A0ABS2MUQ6_9BACI</name>
<reference evidence="1 2" key="1">
    <citation type="submission" date="2021-01" db="EMBL/GenBank/DDBJ databases">
        <title>Genomic Encyclopedia of Type Strains, Phase IV (KMG-IV): sequencing the most valuable type-strain genomes for metagenomic binning, comparative biology and taxonomic classification.</title>
        <authorList>
            <person name="Goeker M."/>
        </authorList>
    </citation>
    <scope>NUCLEOTIDE SEQUENCE [LARGE SCALE GENOMIC DNA]</scope>
    <source>
        <strain evidence="1 2">DSM 23711</strain>
    </source>
</reference>
<gene>
    <name evidence="1" type="ORF">JOC48_000047</name>
</gene>
<protein>
    <recommendedName>
        <fullName evidence="3">KTSC domain-containing protein</fullName>
    </recommendedName>
</protein>
<comment type="caution">
    <text evidence="1">The sequence shown here is derived from an EMBL/GenBank/DDBJ whole genome shotgun (WGS) entry which is preliminary data.</text>
</comment>
<accession>A0ABS2MUQ6</accession>
<proteinExistence type="predicted"/>
<evidence type="ECO:0000313" key="1">
    <source>
        <dbReference type="EMBL" id="MBM7569578.1"/>
    </source>
</evidence>
<evidence type="ECO:0000313" key="2">
    <source>
        <dbReference type="Proteomes" id="UP001296943"/>
    </source>
</evidence>
<dbReference type="RefSeq" id="WP_204497034.1">
    <property type="nucleotide sequence ID" value="NZ_JAFBDR010000001.1"/>
</dbReference>
<evidence type="ECO:0008006" key="3">
    <source>
        <dbReference type="Google" id="ProtNLM"/>
    </source>
</evidence>
<dbReference type="EMBL" id="JAFBDR010000001">
    <property type="protein sequence ID" value="MBM7569578.1"/>
    <property type="molecule type" value="Genomic_DNA"/>
</dbReference>